<evidence type="ECO:0000313" key="7">
    <source>
        <dbReference type="Proteomes" id="UP000037784"/>
    </source>
</evidence>
<evidence type="ECO:0000313" key="6">
    <source>
        <dbReference type="EMBL" id="KPL87809.1"/>
    </source>
</evidence>
<reference evidence="5 7" key="1">
    <citation type="journal article" date="2015" name="Genome Announc.">
        <title>Draft Genome Sequence of a Heterotrophic Facultative Anaerobic Thermophilic Bacterium, Ardenticatena maritima Strain 110ST.</title>
        <authorList>
            <person name="Kawaichi S."/>
            <person name="Yoshida T."/>
            <person name="Sako Y."/>
            <person name="Nakamura R."/>
        </authorList>
    </citation>
    <scope>NUCLEOTIDE SEQUENCE [LARGE SCALE GENOMIC DNA]</scope>
    <source>
        <strain evidence="5 7">110S</strain>
    </source>
</reference>
<dbReference type="SUPFAM" id="SSF55248">
    <property type="entry name" value="PCD-like"/>
    <property type="match status" value="1"/>
</dbReference>
<dbReference type="Proteomes" id="UP000037784">
    <property type="component" value="Unassembled WGS sequence"/>
</dbReference>
<sequence>MSDVLLDHDQVRALLDEAGLTAWKVVENALERTFATEGWPTSLLLTNAIGYICEAAWHHADIHVSYNRVVVHLTTHSAGGITMKDVELARKIEEITMWRPAEGAALSGIQRPFVS</sequence>
<dbReference type="GO" id="GO:0006729">
    <property type="term" value="P:tetrahydrobiopterin biosynthetic process"/>
    <property type="evidence" value="ECO:0007669"/>
    <property type="project" value="InterPro"/>
</dbReference>
<reference evidence="6 8" key="2">
    <citation type="submission" date="2015-07" db="EMBL/GenBank/DDBJ databases">
        <title>Whole genome sequence of Ardenticatena maritima DSM 23922.</title>
        <authorList>
            <person name="Hemp J."/>
            <person name="Ward L.M."/>
            <person name="Pace L.A."/>
            <person name="Fischer W.W."/>
        </authorList>
    </citation>
    <scope>NUCLEOTIDE SEQUENCE [LARGE SCALE GENOMIC DNA]</scope>
    <source>
        <strain evidence="6 8">110S</strain>
    </source>
</reference>
<comment type="similarity">
    <text evidence="2">Belongs to the pterin-4-alpha-carbinolamine dehydratase family.</text>
</comment>
<dbReference type="GO" id="GO:0008124">
    <property type="term" value="F:4-alpha-hydroxytetrahydrobiopterin dehydratase activity"/>
    <property type="evidence" value="ECO:0007669"/>
    <property type="project" value="UniProtKB-EC"/>
</dbReference>
<dbReference type="Gene3D" id="3.30.1360.20">
    <property type="entry name" value="Transcriptional coactivator/pterin dehydratase"/>
    <property type="match status" value="1"/>
</dbReference>
<name>A0A0M8K703_9CHLR</name>
<evidence type="ECO:0000313" key="8">
    <source>
        <dbReference type="Proteomes" id="UP000050502"/>
    </source>
</evidence>
<dbReference type="Pfam" id="PF01329">
    <property type="entry name" value="Pterin_4a"/>
    <property type="match status" value="1"/>
</dbReference>
<dbReference type="Proteomes" id="UP000050502">
    <property type="component" value="Unassembled WGS sequence"/>
</dbReference>
<dbReference type="OrthoDB" id="9800108at2"/>
<dbReference type="EMBL" id="LGKN01000005">
    <property type="protein sequence ID" value="KPL87809.1"/>
    <property type="molecule type" value="Genomic_DNA"/>
</dbReference>
<evidence type="ECO:0000256" key="2">
    <source>
        <dbReference type="ARBA" id="ARBA00006472"/>
    </source>
</evidence>
<gene>
    <name evidence="5" type="ORF">ARMA_1526</name>
    <name evidence="6" type="ORF">SE16_09615</name>
</gene>
<dbReference type="PANTHER" id="PTHR12599">
    <property type="entry name" value="PTERIN-4-ALPHA-CARBINOLAMINE DEHYDRATASE"/>
    <property type="match status" value="1"/>
</dbReference>
<keyword evidence="4 5" id="KW-0456">Lyase</keyword>
<dbReference type="RefSeq" id="WP_054492973.1">
    <property type="nucleotide sequence ID" value="NZ_BBZA01000113.1"/>
</dbReference>
<evidence type="ECO:0000313" key="5">
    <source>
        <dbReference type="EMBL" id="GAP63103.1"/>
    </source>
</evidence>
<dbReference type="CDD" id="cd00488">
    <property type="entry name" value="PCD_DCoH"/>
    <property type="match status" value="1"/>
</dbReference>
<dbReference type="AlphaFoldDB" id="A0A0M8K703"/>
<dbReference type="EC" id="4.2.1.96" evidence="3"/>
<keyword evidence="7" id="KW-1185">Reference proteome</keyword>
<organism evidence="5 7">
    <name type="scientific">Ardenticatena maritima</name>
    <dbReference type="NCBI Taxonomy" id="872965"/>
    <lineage>
        <taxon>Bacteria</taxon>
        <taxon>Bacillati</taxon>
        <taxon>Chloroflexota</taxon>
        <taxon>Ardenticatenia</taxon>
        <taxon>Ardenticatenales</taxon>
        <taxon>Ardenticatenaceae</taxon>
        <taxon>Ardenticatena</taxon>
    </lineage>
</organism>
<dbReference type="NCBIfam" id="NF002017">
    <property type="entry name" value="PRK00823.1-2"/>
    <property type="match status" value="1"/>
</dbReference>
<accession>A0A0M8K703</accession>
<dbReference type="InParanoid" id="A0A0M8K703"/>
<evidence type="ECO:0000256" key="4">
    <source>
        <dbReference type="ARBA" id="ARBA00023239"/>
    </source>
</evidence>
<comment type="caution">
    <text evidence="5">The sequence shown here is derived from an EMBL/GenBank/DDBJ whole genome shotgun (WGS) entry which is preliminary data.</text>
</comment>
<dbReference type="InterPro" id="IPR001533">
    <property type="entry name" value="Pterin_deHydtase"/>
</dbReference>
<dbReference type="InterPro" id="IPR036428">
    <property type="entry name" value="PCD_sf"/>
</dbReference>
<reference evidence="7" key="3">
    <citation type="submission" date="2015-08" db="EMBL/GenBank/DDBJ databases">
        <title>Draft Genome Sequence of a Heterotrophic Facultative Anaerobic Bacterium Ardenticatena maritima Strain 110S.</title>
        <authorList>
            <person name="Kawaichi S."/>
            <person name="Yoshida T."/>
            <person name="Sako Y."/>
            <person name="Nakamura R."/>
        </authorList>
    </citation>
    <scope>NUCLEOTIDE SEQUENCE [LARGE SCALE GENOMIC DNA]</scope>
    <source>
        <strain evidence="7">110S</strain>
    </source>
</reference>
<proteinExistence type="inferred from homology"/>
<protein>
    <recommendedName>
        <fullName evidence="3">4a-hydroxytetrahydrobiopterin dehydratase</fullName>
        <ecNumber evidence="3">4.2.1.96</ecNumber>
    </recommendedName>
</protein>
<dbReference type="PANTHER" id="PTHR12599:SF0">
    <property type="entry name" value="PTERIN-4-ALPHA-CARBINOLAMINE DEHYDRATASE"/>
    <property type="match status" value="1"/>
</dbReference>
<dbReference type="STRING" id="872965.SE16_09615"/>
<dbReference type="EMBL" id="BBZA01000113">
    <property type="protein sequence ID" value="GAP63103.1"/>
    <property type="molecule type" value="Genomic_DNA"/>
</dbReference>
<evidence type="ECO:0000256" key="1">
    <source>
        <dbReference type="ARBA" id="ARBA00001554"/>
    </source>
</evidence>
<evidence type="ECO:0000256" key="3">
    <source>
        <dbReference type="ARBA" id="ARBA00013252"/>
    </source>
</evidence>
<comment type="catalytic activity">
    <reaction evidence="1">
        <text>(4aS,6R)-4a-hydroxy-L-erythro-5,6,7,8-tetrahydrobiopterin = (6R)-L-erythro-6,7-dihydrobiopterin + H2O</text>
        <dbReference type="Rhea" id="RHEA:11920"/>
        <dbReference type="ChEBI" id="CHEBI:15377"/>
        <dbReference type="ChEBI" id="CHEBI:15642"/>
        <dbReference type="ChEBI" id="CHEBI:43120"/>
        <dbReference type="EC" id="4.2.1.96"/>
    </reaction>
</comment>